<keyword evidence="1 4" id="KW-0489">Methyltransferase</keyword>
<dbReference type="InterPro" id="IPR029063">
    <property type="entry name" value="SAM-dependent_MTases_sf"/>
</dbReference>
<dbReference type="Gene3D" id="3.40.50.150">
    <property type="entry name" value="Vaccinia Virus protein VP39"/>
    <property type="match status" value="1"/>
</dbReference>
<dbReference type="InterPro" id="IPR041698">
    <property type="entry name" value="Methyltransf_25"/>
</dbReference>
<evidence type="ECO:0000313" key="5">
    <source>
        <dbReference type="Proteomes" id="UP000198853"/>
    </source>
</evidence>
<sequence length="242" mass="27549">MYDALMGDAPYEQWLTWTTKYLDEREADIPSIADVGCGTGTLMSMLLSRGYDVQGVDVSPEMLAIADEKIRTQNGISPRLRAQHMSFLELDQPVDVIIVYCDALNYLQDETEVQQAFHAFYKSLKPGGSLLFDVHSLYKVEQQYPGFTYGDAADELALIWNSFAGEDVPGTVEHELTFFERRADGKFARYDELHRQRTFSMAQYTDWLERAGFAKPEITADFTRFAPQTESERIFFAAAKKA</sequence>
<name>A0A1G8JU42_9BACI</name>
<dbReference type="Gene3D" id="2.20.25.110">
    <property type="entry name" value="S-adenosyl-L-methionine-dependent methyltransferases"/>
    <property type="match status" value="1"/>
</dbReference>
<dbReference type="EMBL" id="FNEN01000001">
    <property type="protein sequence ID" value="SDI34724.1"/>
    <property type="molecule type" value="Genomic_DNA"/>
</dbReference>
<evidence type="ECO:0000259" key="3">
    <source>
        <dbReference type="Pfam" id="PF13649"/>
    </source>
</evidence>
<organism evidence="4 5">
    <name type="scientific">Natribacillus halophilus</name>
    <dbReference type="NCBI Taxonomy" id="549003"/>
    <lineage>
        <taxon>Bacteria</taxon>
        <taxon>Bacillati</taxon>
        <taxon>Bacillota</taxon>
        <taxon>Bacilli</taxon>
        <taxon>Bacillales</taxon>
        <taxon>Bacillaceae</taxon>
        <taxon>Natribacillus</taxon>
    </lineage>
</organism>
<proteinExistence type="predicted"/>
<protein>
    <submittedName>
        <fullName evidence="4">Methyltransferase domain-containing protein</fullName>
    </submittedName>
</protein>
<evidence type="ECO:0000256" key="1">
    <source>
        <dbReference type="ARBA" id="ARBA00022603"/>
    </source>
</evidence>
<feature type="domain" description="Methyltransferase" evidence="3">
    <location>
        <begin position="32"/>
        <end position="128"/>
    </location>
</feature>
<evidence type="ECO:0000313" key="4">
    <source>
        <dbReference type="EMBL" id="SDI34724.1"/>
    </source>
</evidence>
<gene>
    <name evidence="4" type="ORF">SAMN04488123_101399</name>
</gene>
<keyword evidence="2 4" id="KW-0808">Transferase</keyword>
<evidence type="ECO:0000256" key="2">
    <source>
        <dbReference type="ARBA" id="ARBA00022679"/>
    </source>
</evidence>
<dbReference type="Pfam" id="PF13649">
    <property type="entry name" value="Methyltransf_25"/>
    <property type="match status" value="1"/>
</dbReference>
<dbReference type="PANTHER" id="PTHR43861">
    <property type="entry name" value="TRANS-ACONITATE 2-METHYLTRANSFERASE-RELATED"/>
    <property type="match status" value="1"/>
</dbReference>
<dbReference type="GO" id="GO:0032259">
    <property type="term" value="P:methylation"/>
    <property type="evidence" value="ECO:0007669"/>
    <property type="project" value="UniProtKB-KW"/>
</dbReference>
<dbReference type="GO" id="GO:0008168">
    <property type="term" value="F:methyltransferase activity"/>
    <property type="evidence" value="ECO:0007669"/>
    <property type="project" value="UniProtKB-KW"/>
</dbReference>
<dbReference type="CDD" id="cd02440">
    <property type="entry name" value="AdoMet_MTases"/>
    <property type="match status" value="1"/>
</dbReference>
<dbReference type="AlphaFoldDB" id="A0A1G8JU42"/>
<dbReference type="SUPFAM" id="SSF53335">
    <property type="entry name" value="S-adenosyl-L-methionine-dependent methyltransferases"/>
    <property type="match status" value="1"/>
</dbReference>
<reference evidence="4 5" key="1">
    <citation type="submission" date="2016-10" db="EMBL/GenBank/DDBJ databases">
        <authorList>
            <person name="de Groot N.N."/>
        </authorList>
    </citation>
    <scope>NUCLEOTIDE SEQUENCE [LARGE SCALE GENOMIC DNA]</scope>
    <source>
        <strain evidence="4 5">DSM 21771</strain>
    </source>
</reference>
<accession>A0A1G8JU42</accession>
<dbReference type="PANTHER" id="PTHR43861:SF1">
    <property type="entry name" value="TRANS-ACONITATE 2-METHYLTRANSFERASE"/>
    <property type="match status" value="1"/>
</dbReference>
<dbReference type="Proteomes" id="UP000198853">
    <property type="component" value="Unassembled WGS sequence"/>
</dbReference>
<keyword evidence="5" id="KW-1185">Reference proteome</keyword>